<evidence type="ECO:0000256" key="1">
    <source>
        <dbReference type="ARBA" id="ARBA00023015"/>
    </source>
</evidence>
<evidence type="ECO:0000259" key="5">
    <source>
        <dbReference type="PROSITE" id="PS50977"/>
    </source>
</evidence>
<evidence type="ECO:0000256" key="3">
    <source>
        <dbReference type="ARBA" id="ARBA00023163"/>
    </source>
</evidence>
<protein>
    <submittedName>
        <fullName evidence="6">Transcriptional regulator2C TetR family</fullName>
    </submittedName>
</protein>
<dbReference type="SUPFAM" id="SSF46689">
    <property type="entry name" value="Homeodomain-like"/>
    <property type="match status" value="1"/>
</dbReference>
<name>A0A142CLT5_SHIDY</name>
<reference evidence="6" key="1">
    <citation type="journal article" date="2016" name="Nat. Microbiol.">
        <title>Global phylogeography and evolutionary history of Shigella dysenteriae type 1.</title>
        <authorList>
            <person name="Njamkepo E."/>
            <person name="Fawal N."/>
            <person name="Tran-Dien A."/>
            <person name="Hawkey J."/>
            <person name="Strockbine N."/>
            <person name="Jenkins C."/>
            <person name="Talukder K.A."/>
            <person name="Bercion R."/>
            <person name="Kuleshov K."/>
            <person name="Kolinska R."/>
            <person name="Russell J.E."/>
            <person name="Kaftyreva L."/>
            <person name="Accou-Demartin M."/>
            <person name="Karas A."/>
            <person name="Vandenberg O."/>
            <person name="Mather A.E."/>
            <person name="Mason C.J."/>
            <person name="Page A.J."/>
            <person name="Ramamurthy T."/>
            <person name="Bizet C."/>
            <person name="Gamian A."/>
            <person name="Carle I."/>
            <person name="Sow A.G."/>
            <person name="Bouchier C."/>
            <person name="Wester A.L."/>
            <person name="Lejay-Collin M."/>
            <person name="Fonkoua M.C."/>
            <person name="Hello S.L."/>
            <person name="Blaser M.J."/>
            <person name="Jernberg C."/>
            <person name="Ruckly C."/>
            <person name="Merens A."/>
            <person name="Page A.L."/>
            <person name="Aslett M."/>
            <person name="Roggentin P."/>
            <person name="Fruth A."/>
            <person name="Denamur E."/>
            <person name="Venkatesan M."/>
            <person name="Bercovier H."/>
            <person name="Bodhidatta L."/>
            <person name="Chiou C.S."/>
            <person name="Clermont D."/>
            <person name="Colonna B."/>
            <person name="Egorova S."/>
            <person name="Pazhani G.P."/>
            <person name="Ezernitchi A.V."/>
            <person name="Guigon G."/>
            <person name="Harris S.R."/>
            <person name="Izumiya H."/>
            <person name="Korzeniowska-Kowal A."/>
            <person name="Lutynska A."/>
            <person name="Gouali M."/>
            <person name="Grimont F."/>
            <person name="Langendorf C."/>
            <person name="Marejkova M."/>
            <person name="Peterson L.A."/>
            <person name="Perez-Perez G."/>
            <person name="Ngandjio A."/>
            <person name="Podkolzin A."/>
            <person name="Souche E."/>
            <person name="Makarova M."/>
            <person name="Shipulin G.A."/>
            <person name="Ye C."/>
            <person name="Zemlickova H."/>
            <person name="Herpay M."/>
            <person name="Grimont P.A."/>
            <person name="Parkhill J."/>
            <person name="Sansonetti P."/>
            <person name="Holt K.E."/>
            <person name="Brisse S."/>
            <person name="Thomson N.R."/>
            <person name="Weill F.X."/>
        </authorList>
    </citation>
    <scope>NUCLEOTIDE SEQUENCE</scope>
    <source>
        <strain evidence="6">CAR10</strain>
        <plasmid evidence="6">pCAR10</plasmid>
    </source>
</reference>
<feature type="DNA-binding region" description="H-T-H motif" evidence="4">
    <location>
        <begin position="72"/>
        <end position="91"/>
    </location>
</feature>
<dbReference type="AlphaFoldDB" id="A0A142CLT5"/>
<keyword evidence="6" id="KW-0614">Plasmid</keyword>
<dbReference type="PANTHER" id="PTHR47506:SF1">
    <property type="entry name" value="HTH-TYPE TRANSCRIPTIONAL REGULATOR YJDC"/>
    <property type="match status" value="1"/>
</dbReference>
<dbReference type="InterPro" id="IPR036271">
    <property type="entry name" value="Tet_transcr_reg_TetR-rel_C_sf"/>
</dbReference>
<dbReference type="PROSITE" id="PS50977">
    <property type="entry name" value="HTH_TETR_2"/>
    <property type="match status" value="1"/>
</dbReference>
<dbReference type="InterPro" id="IPR009057">
    <property type="entry name" value="Homeodomain-like_sf"/>
</dbReference>
<dbReference type="Pfam" id="PF00440">
    <property type="entry name" value="TetR_N"/>
    <property type="match status" value="1"/>
</dbReference>
<geneLocation type="plasmid" evidence="6">
    <name>pCAR10</name>
</geneLocation>
<proteinExistence type="predicted"/>
<dbReference type="GO" id="GO:0003677">
    <property type="term" value="F:DNA binding"/>
    <property type="evidence" value="ECO:0007669"/>
    <property type="project" value="UniProtKB-UniRule"/>
</dbReference>
<keyword evidence="2 4" id="KW-0238">DNA-binding</keyword>
<feature type="domain" description="HTH tetR-type" evidence="5">
    <location>
        <begin position="49"/>
        <end position="109"/>
    </location>
</feature>
<organism evidence="6">
    <name type="scientific">Shigella dysenteriae 1</name>
    <dbReference type="NCBI Taxonomy" id="984897"/>
    <lineage>
        <taxon>Bacteria</taxon>
        <taxon>Pseudomonadati</taxon>
        <taxon>Pseudomonadota</taxon>
        <taxon>Gammaproteobacteria</taxon>
        <taxon>Enterobacterales</taxon>
        <taxon>Enterobacteriaceae</taxon>
        <taxon>Shigella</taxon>
    </lineage>
</organism>
<dbReference type="PANTHER" id="PTHR47506">
    <property type="entry name" value="TRANSCRIPTIONAL REGULATORY PROTEIN"/>
    <property type="match status" value="1"/>
</dbReference>
<dbReference type="InterPro" id="IPR001647">
    <property type="entry name" value="HTH_TetR"/>
</dbReference>
<sequence>MTEVLKQTQEQQSSSLCSKIPVQISCLAAFVFGPVVIQNYYSPPREKHMSTHDSLIELTDTLIQQNGYQGFSYADLAKTLGIRKASIHYHFQTKTDLGIAYCEYKKAGFLALEATLQQLPAGKARLKGYMEAFLACADTGQMCGVYAMMSDCNLFEPPLQEAVNRLAQTDLRILTAVLLSGKESGELFFSAPAEDVAMIVASSIKGALMLNRIPPHDACIRTMKALEQLLCRV</sequence>
<accession>A0A142CLT5</accession>
<evidence type="ECO:0000256" key="2">
    <source>
        <dbReference type="ARBA" id="ARBA00023125"/>
    </source>
</evidence>
<evidence type="ECO:0000256" key="4">
    <source>
        <dbReference type="PROSITE-ProRule" id="PRU00335"/>
    </source>
</evidence>
<dbReference type="Gene3D" id="1.10.357.10">
    <property type="entry name" value="Tetracycline Repressor, domain 2"/>
    <property type="match status" value="1"/>
</dbReference>
<evidence type="ECO:0000313" key="6">
    <source>
        <dbReference type="EMBL" id="AMQ11530.1"/>
    </source>
</evidence>
<dbReference type="RefSeq" id="WP_001300266.1">
    <property type="nucleotide sequence ID" value="NZ_KT754161.1"/>
</dbReference>
<gene>
    <name evidence="6" type="primary">tetR</name>
</gene>
<dbReference type="EMBL" id="KT754161">
    <property type="protein sequence ID" value="AMQ11530.1"/>
    <property type="molecule type" value="Genomic_DNA"/>
</dbReference>
<keyword evidence="3" id="KW-0804">Transcription</keyword>
<dbReference type="SUPFAM" id="SSF48498">
    <property type="entry name" value="Tetracyclin repressor-like, C-terminal domain"/>
    <property type="match status" value="1"/>
</dbReference>
<keyword evidence="1" id="KW-0805">Transcription regulation</keyword>